<keyword evidence="1" id="KW-0812">Transmembrane</keyword>
<dbReference type="Proteomes" id="UP000636709">
    <property type="component" value="Unassembled WGS sequence"/>
</dbReference>
<dbReference type="AlphaFoldDB" id="A0A835EVA9"/>
<sequence length="136" mass="16125">MQLDSHNCVLCVENVEEDIMHLFFECPFAGACWIYLDIHWDTSLDFQTMLLRARERFDSVIFTEVVIMAMWALWTHGNSIIFYDGFLSFAWWRKTFFEGMKAVTLRVQSPLKDKILAWLSSLQLSFLFFYFGPRAL</sequence>
<accession>A0A835EVA9</accession>
<feature type="transmembrane region" description="Helical" evidence="1">
    <location>
        <begin position="57"/>
        <end position="74"/>
    </location>
</feature>
<keyword evidence="1" id="KW-0472">Membrane</keyword>
<evidence type="ECO:0000313" key="4">
    <source>
        <dbReference type="Proteomes" id="UP000636709"/>
    </source>
</evidence>
<evidence type="ECO:0000259" key="2">
    <source>
        <dbReference type="Pfam" id="PF13966"/>
    </source>
</evidence>
<dbReference type="EMBL" id="JACEFO010001746">
    <property type="protein sequence ID" value="KAF8712024.1"/>
    <property type="molecule type" value="Genomic_DNA"/>
</dbReference>
<keyword evidence="1" id="KW-1133">Transmembrane helix</keyword>
<dbReference type="InterPro" id="IPR026960">
    <property type="entry name" value="RVT-Znf"/>
</dbReference>
<dbReference type="OrthoDB" id="645324at2759"/>
<feature type="domain" description="Reverse transcriptase zinc-binding" evidence="2">
    <location>
        <begin position="5"/>
        <end position="33"/>
    </location>
</feature>
<keyword evidence="4" id="KW-1185">Reference proteome</keyword>
<dbReference type="Pfam" id="PF13966">
    <property type="entry name" value="zf-RVT"/>
    <property type="match status" value="1"/>
</dbReference>
<evidence type="ECO:0000256" key="1">
    <source>
        <dbReference type="SAM" id="Phobius"/>
    </source>
</evidence>
<gene>
    <name evidence="3" type="ORF">HU200_028854</name>
</gene>
<evidence type="ECO:0000313" key="3">
    <source>
        <dbReference type="EMBL" id="KAF8712024.1"/>
    </source>
</evidence>
<organism evidence="3 4">
    <name type="scientific">Digitaria exilis</name>
    <dbReference type="NCBI Taxonomy" id="1010633"/>
    <lineage>
        <taxon>Eukaryota</taxon>
        <taxon>Viridiplantae</taxon>
        <taxon>Streptophyta</taxon>
        <taxon>Embryophyta</taxon>
        <taxon>Tracheophyta</taxon>
        <taxon>Spermatophyta</taxon>
        <taxon>Magnoliopsida</taxon>
        <taxon>Liliopsida</taxon>
        <taxon>Poales</taxon>
        <taxon>Poaceae</taxon>
        <taxon>PACMAD clade</taxon>
        <taxon>Panicoideae</taxon>
        <taxon>Panicodae</taxon>
        <taxon>Paniceae</taxon>
        <taxon>Anthephorinae</taxon>
        <taxon>Digitaria</taxon>
    </lineage>
</organism>
<name>A0A835EVA9_9POAL</name>
<proteinExistence type="predicted"/>
<feature type="transmembrane region" description="Helical" evidence="1">
    <location>
        <begin position="115"/>
        <end position="132"/>
    </location>
</feature>
<protein>
    <recommendedName>
        <fullName evidence="2">Reverse transcriptase zinc-binding domain-containing protein</fullName>
    </recommendedName>
</protein>
<comment type="caution">
    <text evidence="3">The sequence shown here is derived from an EMBL/GenBank/DDBJ whole genome shotgun (WGS) entry which is preliminary data.</text>
</comment>
<reference evidence="3" key="1">
    <citation type="submission" date="2020-07" db="EMBL/GenBank/DDBJ databases">
        <title>Genome sequence and genetic diversity analysis of an under-domesticated orphan crop, white fonio (Digitaria exilis).</title>
        <authorList>
            <person name="Bennetzen J.L."/>
            <person name="Chen S."/>
            <person name="Ma X."/>
            <person name="Wang X."/>
            <person name="Yssel A.E.J."/>
            <person name="Chaluvadi S.R."/>
            <person name="Johnson M."/>
            <person name="Gangashetty P."/>
            <person name="Hamidou F."/>
            <person name="Sanogo M.D."/>
            <person name="Zwaenepoel A."/>
            <person name="Wallace J."/>
            <person name="Van De Peer Y."/>
            <person name="Van Deynze A."/>
        </authorList>
    </citation>
    <scope>NUCLEOTIDE SEQUENCE</scope>
    <source>
        <tissue evidence="3">Leaves</tissue>
    </source>
</reference>